<dbReference type="EMBL" id="FXSZ01000003">
    <property type="protein sequence ID" value="SMO55441.1"/>
    <property type="molecule type" value="Genomic_DNA"/>
</dbReference>
<gene>
    <name evidence="1" type="ORF">SAMN06265350_103283</name>
</gene>
<name>A0A521C9E1_9SPHI</name>
<protein>
    <submittedName>
        <fullName evidence="1">Lipid-binding putative hydrolase</fullName>
    </submittedName>
</protein>
<reference evidence="1 2" key="1">
    <citation type="submission" date="2017-05" db="EMBL/GenBank/DDBJ databases">
        <authorList>
            <person name="Varghese N."/>
            <person name="Submissions S."/>
        </authorList>
    </citation>
    <scope>NUCLEOTIDE SEQUENCE [LARGE SCALE GENOMIC DNA]</scope>
    <source>
        <strain evidence="1 2">DSM 21342</strain>
    </source>
</reference>
<dbReference type="Pfam" id="PF12888">
    <property type="entry name" value="Lipid_bd"/>
    <property type="match status" value="1"/>
</dbReference>
<dbReference type="RefSeq" id="WP_185955209.1">
    <property type="nucleotide sequence ID" value="NZ_FXSZ01000003.1"/>
</dbReference>
<proteinExistence type="predicted"/>
<dbReference type="GO" id="GO:0016787">
    <property type="term" value="F:hydrolase activity"/>
    <property type="evidence" value="ECO:0007669"/>
    <property type="project" value="UniProtKB-KW"/>
</dbReference>
<dbReference type="Gene3D" id="2.40.128.220">
    <property type="match status" value="1"/>
</dbReference>
<evidence type="ECO:0000313" key="1">
    <source>
        <dbReference type="EMBL" id="SMO55441.1"/>
    </source>
</evidence>
<dbReference type="Proteomes" id="UP000315971">
    <property type="component" value="Unassembled WGS sequence"/>
</dbReference>
<keyword evidence="1" id="KW-0378">Hydrolase</keyword>
<dbReference type="AlphaFoldDB" id="A0A521C9E1"/>
<organism evidence="1 2">
    <name type="scientific">Solitalea koreensis</name>
    <dbReference type="NCBI Taxonomy" id="543615"/>
    <lineage>
        <taxon>Bacteria</taxon>
        <taxon>Pseudomonadati</taxon>
        <taxon>Bacteroidota</taxon>
        <taxon>Sphingobacteriia</taxon>
        <taxon>Sphingobacteriales</taxon>
        <taxon>Sphingobacteriaceae</taxon>
        <taxon>Solitalea</taxon>
    </lineage>
</organism>
<dbReference type="InterPro" id="IPR038668">
    <property type="entry name" value="Lipid-bd_sf"/>
</dbReference>
<sequence length="172" mass="17639">MALVLVAATAITSCEKAGSGDIEYIAPAGKLAGEWFVTVKDKAAPAVIVVNYRQISTFNSANSGNELWIQASGATTGLTGLSSYGVKVRTTADANALTFSAKNGANILTTAGLAPTVNVLSGKVFKGAGKSLTGATVDSIYMEVEYSTKAGKTYIISGHQRSGFPADQPAVK</sequence>
<accession>A0A521C9E1</accession>
<dbReference type="InterPro" id="IPR024404">
    <property type="entry name" value="Lipid-bd_put"/>
</dbReference>
<keyword evidence="2" id="KW-1185">Reference proteome</keyword>
<evidence type="ECO:0000313" key="2">
    <source>
        <dbReference type="Proteomes" id="UP000315971"/>
    </source>
</evidence>